<dbReference type="RefSeq" id="XP_001798446.1">
    <property type="nucleotide sequence ID" value="XM_001798394.1"/>
</dbReference>
<dbReference type="AlphaFoldDB" id="A0A7U2EU87"/>
<evidence type="ECO:0000313" key="2">
    <source>
        <dbReference type="Proteomes" id="UP000663193"/>
    </source>
</evidence>
<dbReference type="PANTHER" id="PTHR24305">
    <property type="entry name" value="CYTOCHROME P450"/>
    <property type="match status" value="1"/>
</dbReference>
<dbReference type="SUPFAM" id="SSF48264">
    <property type="entry name" value="Cytochrome P450"/>
    <property type="match status" value="1"/>
</dbReference>
<dbReference type="Gene3D" id="1.10.630.10">
    <property type="entry name" value="Cytochrome P450"/>
    <property type="match status" value="1"/>
</dbReference>
<evidence type="ECO:0000313" key="1">
    <source>
        <dbReference type="EMBL" id="QRC92827.1"/>
    </source>
</evidence>
<dbReference type="InterPro" id="IPR050121">
    <property type="entry name" value="Cytochrome_P450_monoxygenase"/>
</dbReference>
<accession>A0A7U2EU87</accession>
<name>A0A7U2EU87_PHANO</name>
<dbReference type="InterPro" id="IPR001128">
    <property type="entry name" value="Cyt_P450"/>
</dbReference>
<dbReference type="Pfam" id="PF00067">
    <property type="entry name" value="p450"/>
    <property type="match status" value="1"/>
</dbReference>
<dbReference type="GO" id="GO:0004497">
    <property type="term" value="F:monooxygenase activity"/>
    <property type="evidence" value="ECO:0007669"/>
    <property type="project" value="InterPro"/>
</dbReference>
<dbReference type="VEuPathDB" id="FungiDB:JI435_081210"/>
<dbReference type="Proteomes" id="UP000663193">
    <property type="component" value="Chromosome 2"/>
</dbReference>
<dbReference type="PANTHER" id="PTHR24305:SF226">
    <property type="entry name" value="CYTOCHROME P450 MONOOXYGENASE"/>
    <property type="match status" value="1"/>
</dbReference>
<gene>
    <name evidence="1" type="ORF">JI435_081210</name>
</gene>
<dbReference type="EMBL" id="CP069024">
    <property type="protein sequence ID" value="QRC92827.1"/>
    <property type="molecule type" value="Genomic_DNA"/>
</dbReference>
<keyword evidence="2" id="KW-1185">Reference proteome</keyword>
<dbReference type="GO" id="GO:0020037">
    <property type="term" value="F:heme binding"/>
    <property type="evidence" value="ECO:0007669"/>
    <property type="project" value="InterPro"/>
</dbReference>
<dbReference type="GO" id="GO:0005506">
    <property type="term" value="F:iron ion binding"/>
    <property type="evidence" value="ECO:0007669"/>
    <property type="project" value="InterPro"/>
</dbReference>
<protein>
    <submittedName>
        <fullName evidence="1">Uncharacterized protein</fullName>
    </submittedName>
</protein>
<dbReference type="OrthoDB" id="1470350at2759"/>
<dbReference type="GO" id="GO:0016705">
    <property type="term" value="F:oxidoreductase activity, acting on paired donors, with incorporation or reduction of molecular oxygen"/>
    <property type="evidence" value="ECO:0007669"/>
    <property type="project" value="InterPro"/>
</dbReference>
<sequence>MVSARRQEEKHARPDLLSTVCYYKDPETGQSLSSRKLWSEATFLIPADGDTTATTMAATFFYLSRYPACYALLMEEIRTTFADGSEIGAGPKLIACKYLRASIDETLRISPPAGSTLWREIPRDGKGPVVIDGHAVPGGTRIGVNVYIIHHNEKYFPDPWTFTPERSLEEGDMHEQT</sequence>
<reference evidence="2" key="1">
    <citation type="journal article" date="2021" name="BMC Genomics">
        <title>Chromosome-level genome assembly and manually-curated proteome of model necrotroph Parastagonospora nodorum Sn15 reveals a genome-wide trove of candidate effector homologs, and redundancy of virulence-related functions within an accessory chromosome.</title>
        <authorList>
            <person name="Bertazzoni S."/>
            <person name="Jones D.A.B."/>
            <person name="Phan H.T."/>
            <person name="Tan K.-C."/>
            <person name="Hane J.K."/>
        </authorList>
    </citation>
    <scope>NUCLEOTIDE SEQUENCE [LARGE SCALE GENOMIC DNA]</scope>
    <source>
        <strain evidence="2">SN15 / ATCC MYA-4574 / FGSC 10173)</strain>
    </source>
</reference>
<proteinExistence type="predicted"/>
<organism evidence="1 2">
    <name type="scientific">Phaeosphaeria nodorum (strain SN15 / ATCC MYA-4574 / FGSC 10173)</name>
    <name type="common">Glume blotch fungus</name>
    <name type="synonym">Parastagonospora nodorum</name>
    <dbReference type="NCBI Taxonomy" id="321614"/>
    <lineage>
        <taxon>Eukaryota</taxon>
        <taxon>Fungi</taxon>
        <taxon>Dikarya</taxon>
        <taxon>Ascomycota</taxon>
        <taxon>Pezizomycotina</taxon>
        <taxon>Dothideomycetes</taxon>
        <taxon>Pleosporomycetidae</taxon>
        <taxon>Pleosporales</taxon>
        <taxon>Pleosporineae</taxon>
        <taxon>Phaeosphaeriaceae</taxon>
        <taxon>Parastagonospora</taxon>
    </lineage>
</organism>
<dbReference type="KEGG" id="pno:SNOG_08121"/>
<dbReference type="InterPro" id="IPR036396">
    <property type="entry name" value="Cyt_P450_sf"/>
</dbReference>